<dbReference type="AlphaFoldDB" id="A0A0T5X8N6"/>
<dbReference type="SUPFAM" id="SSF47741">
    <property type="entry name" value="CO dehydrogenase ISP C-domain like"/>
    <property type="match status" value="1"/>
</dbReference>
<dbReference type="InterPro" id="IPR036884">
    <property type="entry name" value="2Fe-2S-bd_dom_sf"/>
</dbReference>
<organism evidence="7 8">
    <name type="scientific">Acetomicrobium hydrogeniformans ATCC BAA-1850</name>
    <dbReference type="NCBI Taxonomy" id="592015"/>
    <lineage>
        <taxon>Bacteria</taxon>
        <taxon>Thermotogati</taxon>
        <taxon>Synergistota</taxon>
        <taxon>Synergistia</taxon>
        <taxon>Synergistales</taxon>
        <taxon>Acetomicrobiaceae</taxon>
        <taxon>Acetomicrobium</taxon>
    </lineage>
</organism>
<name>A0A0T5X8N6_9BACT</name>
<evidence type="ECO:0000256" key="2">
    <source>
        <dbReference type="ARBA" id="ARBA00022723"/>
    </source>
</evidence>
<dbReference type="SUPFAM" id="SSF54292">
    <property type="entry name" value="2Fe-2S ferredoxin-like"/>
    <property type="match status" value="1"/>
</dbReference>
<dbReference type="STRING" id="592015.HMPREF1705_03386"/>
<evidence type="ECO:0000256" key="1">
    <source>
        <dbReference type="ARBA" id="ARBA00022714"/>
    </source>
</evidence>
<evidence type="ECO:0000313" key="7">
    <source>
        <dbReference type="EMBL" id="KRT34516.1"/>
    </source>
</evidence>
<reference evidence="8" key="1">
    <citation type="submission" date="2012-09" db="EMBL/GenBank/DDBJ databases">
        <authorList>
            <person name="Weinstock G."/>
            <person name="Sodergren E."/>
            <person name="Clifton S."/>
            <person name="Fulton L."/>
            <person name="Fulton B."/>
            <person name="Courtney L."/>
            <person name="Fronick C."/>
            <person name="Harrison M."/>
            <person name="Strong C."/>
            <person name="Farmer C."/>
            <person name="Delehaunty K."/>
            <person name="Markovic C."/>
            <person name="Hall O."/>
            <person name="Minx P."/>
            <person name="Tomlinson C."/>
            <person name="Mitreva M."/>
            <person name="Nelson J."/>
            <person name="Hou S."/>
            <person name="Wollam A."/>
            <person name="Pepin K.H."/>
            <person name="Johnson M."/>
            <person name="Bhonagiri V."/>
            <person name="Nash W.E."/>
            <person name="Suruliraj S."/>
            <person name="Warren W."/>
            <person name="Chinwalla A."/>
            <person name="Mardis E.R."/>
            <person name="Wilson R.K."/>
        </authorList>
    </citation>
    <scope>NUCLEOTIDE SEQUENCE [LARGE SCALE GENOMIC DNA]</scope>
    <source>
        <strain evidence="8">OS1</strain>
    </source>
</reference>
<dbReference type="PANTHER" id="PTHR44379:SF8">
    <property type="entry name" value="XANTHINE DEHYDROGENASE IRON-SULFUR-BINDING SUBUNIT XDHC-RELATED"/>
    <property type="match status" value="1"/>
</dbReference>
<dbReference type="PROSITE" id="PS00197">
    <property type="entry name" value="2FE2S_FER_1"/>
    <property type="match status" value="1"/>
</dbReference>
<keyword evidence="4" id="KW-0408">Iron</keyword>
<dbReference type="Pfam" id="PF00111">
    <property type="entry name" value="Fer2"/>
    <property type="match status" value="1"/>
</dbReference>
<dbReference type="CDD" id="cd00207">
    <property type="entry name" value="fer2"/>
    <property type="match status" value="1"/>
</dbReference>
<dbReference type="eggNOG" id="COG2080">
    <property type="taxonomic scope" value="Bacteria"/>
</dbReference>
<gene>
    <name evidence="7" type="ORF">HMPREF1705_03386</name>
</gene>
<keyword evidence="8" id="KW-1185">Reference proteome</keyword>
<sequence>MEMKASFNINGKVYELKFASHARLLDLLRDNGFTEVKCGCREGFCGACSVLLDGELVNSCMVYAASAGERKITTVKGIGSIHEPHPIQEAFVEAGAVQCGYCTPGMVLATYALLQRNPDPTDEEIKEALDGNFCRCTGYVKIIDAVKLAARKVKEND</sequence>
<dbReference type="Proteomes" id="UP000005273">
    <property type="component" value="Unassembled WGS sequence"/>
</dbReference>
<protein>
    <submittedName>
        <fullName evidence="7">Putative carbon monoxide dehydrogenase, small subunit</fullName>
    </submittedName>
</protein>
<evidence type="ECO:0000256" key="4">
    <source>
        <dbReference type="ARBA" id="ARBA00023004"/>
    </source>
</evidence>
<dbReference type="Pfam" id="PF01799">
    <property type="entry name" value="Fer2_2"/>
    <property type="match status" value="1"/>
</dbReference>
<accession>A0A0T5X8N6</accession>
<dbReference type="InterPro" id="IPR012675">
    <property type="entry name" value="Beta-grasp_dom_sf"/>
</dbReference>
<keyword evidence="1" id="KW-0001">2Fe-2S</keyword>
<feature type="domain" description="2Fe-2S ferredoxin-type" evidence="6">
    <location>
        <begin position="3"/>
        <end position="78"/>
    </location>
</feature>
<evidence type="ECO:0000313" key="8">
    <source>
        <dbReference type="Proteomes" id="UP000005273"/>
    </source>
</evidence>
<dbReference type="PROSITE" id="PS51085">
    <property type="entry name" value="2FE2S_FER_2"/>
    <property type="match status" value="1"/>
</dbReference>
<dbReference type="InterPro" id="IPR001041">
    <property type="entry name" value="2Fe-2S_ferredoxin-type"/>
</dbReference>
<dbReference type="GO" id="GO:0016491">
    <property type="term" value="F:oxidoreductase activity"/>
    <property type="evidence" value="ECO:0007669"/>
    <property type="project" value="UniProtKB-KW"/>
</dbReference>
<dbReference type="InterPro" id="IPR036010">
    <property type="entry name" value="2Fe-2S_ferredoxin-like_sf"/>
</dbReference>
<dbReference type="EMBL" id="ACJX03000001">
    <property type="protein sequence ID" value="KRT34516.1"/>
    <property type="molecule type" value="Genomic_DNA"/>
</dbReference>
<dbReference type="InterPro" id="IPR006058">
    <property type="entry name" value="2Fe2S_fd_BS"/>
</dbReference>
<dbReference type="InterPro" id="IPR051452">
    <property type="entry name" value="Diverse_Oxidoreductases"/>
</dbReference>
<dbReference type="InterPro" id="IPR002888">
    <property type="entry name" value="2Fe-2S-bd"/>
</dbReference>
<evidence type="ECO:0000259" key="6">
    <source>
        <dbReference type="PROSITE" id="PS51085"/>
    </source>
</evidence>
<dbReference type="Gene3D" id="3.10.20.30">
    <property type="match status" value="1"/>
</dbReference>
<evidence type="ECO:0000256" key="3">
    <source>
        <dbReference type="ARBA" id="ARBA00023002"/>
    </source>
</evidence>
<dbReference type="GO" id="GO:0046872">
    <property type="term" value="F:metal ion binding"/>
    <property type="evidence" value="ECO:0007669"/>
    <property type="project" value="UniProtKB-KW"/>
</dbReference>
<proteinExistence type="predicted"/>
<keyword evidence="3" id="KW-0560">Oxidoreductase</keyword>
<evidence type="ECO:0000256" key="5">
    <source>
        <dbReference type="ARBA" id="ARBA00023014"/>
    </source>
</evidence>
<keyword evidence="5" id="KW-0411">Iron-sulfur</keyword>
<dbReference type="PANTHER" id="PTHR44379">
    <property type="entry name" value="OXIDOREDUCTASE WITH IRON-SULFUR SUBUNIT"/>
    <property type="match status" value="1"/>
</dbReference>
<dbReference type="FunFam" id="1.10.150.120:FF:000003">
    <property type="entry name" value="Carbon monoxide dehydrogenase, small subunit"/>
    <property type="match status" value="1"/>
</dbReference>
<comment type="caution">
    <text evidence="7">The sequence shown here is derived from an EMBL/GenBank/DDBJ whole genome shotgun (WGS) entry which is preliminary data.</text>
</comment>
<dbReference type="GO" id="GO:0051537">
    <property type="term" value="F:2 iron, 2 sulfur cluster binding"/>
    <property type="evidence" value="ECO:0007669"/>
    <property type="project" value="UniProtKB-KW"/>
</dbReference>
<dbReference type="Gene3D" id="1.10.150.120">
    <property type="entry name" value="[2Fe-2S]-binding domain"/>
    <property type="match status" value="1"/>
</dbReference>
<keyword evidence="2" id="KW-0479">Metal-binding</keyword>